<keyword evidence="4 8" id="KW-0812">Transmembrane</keyword>
<evidence type="ECO:0000256" key="7">
    <source>
        <dbReference type="ARBA" id="ARBA00023136"/>
    </source>
</evidence>
<dbReference type="InterPro" id="IPR018628">
    <property type="entry name" value="Coa3_CC"/>
</dbReference>
<evidence type="ECO:0000313" key="11">
    <source>
        <dbReference type="Proteomes" id="UP000316079"/>
    </source>
</evidence>
<evidence type="ECO:0000259" key="9">
    <source>
        <dbReference type="Pfam" id="PF09813"/>
    </source>
</evidence>
<keyword evidence="5 8" id="KW-1133">Transmembrane helix</keyword>
<dbReference type="PANTHER" id="PTHR15642">
    <property type="entry name" value="CYTOCHROME C OXIDASE ASSEMBLY FACTOR 3, MITOCHONDRIAL"/>
    <property type="match status" value="1"/>
</dbReference>
<keyword evidence="6 8" id="KW-0496">Mitochondrion</keyword>
<evidence type="ECO:0000256" key="6">
    <source>
        <dbReference type="ARBA" id="ARBA00023128"/>
    </source>
</evidence>
<evidence type="ECO:0000256" key="3">
    <source>
        <dbReference type="ARBA" id="ARBA00007035"/>
    </source>
</evidence>
<protein>
    <recommendedName>
        <fullName evidence="8">Cytochrome c oxidase assembly factor 3</fullName>
    </recommendedName>
</protein>
<dbReference type="STRING" id="623744.A0A553RKS1"/>
<evidence type="ECO:0000256" key="4">
    <source>
        <dbReference type="ARBA" id="ARBA00022692"/>
    </source>
</evidence>
<comment type="function">
    <text evidence="1">Core component of the MITRAC (mitochondrial translation regulation assembly intermediate of cytochrome c oxidase complex) complex, that regulates cytochrome c oxidase assembly. MITRAC complexes regulate both translation of mitochondrial encoded components and assembly of nuclear-encoded components imported in mitochondrion. Required for efficient translation of MT-CO1 and mitochondrial respiratory chain complex IV assembly.</text>
</comment>
<dbReference type="PANTHER" id="PTHR15642:SF3">
    <property type="entry name" value="CYTOCHROME C OXIDASE ASSEMBLY FACTOR 3 HOMOLOG, MITOCHONDRIAL"/>
    <property type="match status" value="1"/>
</dbReference>
<keyword evidence="7 8" id="KW-0472">Membrane</keyword>
<evidence type="ECO:0000256" key="2">
    <source>
        <dbReference type="ARBA" id="ARBA00004304"/>
    </source>
</evidence>
<evidence type="ECO:0000313" key="10">
    <source>
        <dbReference type="EMBL" id="TRZ02772.1"/>
    </source>
</evidence>
<comment type="subcellular location">
    <subcellularLocation>
        <location evidence="2">Mitochondrion membrane</location>
        <topology evidence="2">Single-pass membrane protein</topology>
    </subcellularLocation>
</comment>
<evidence type="ECO:0000256" key="5">
    <source>
        <dbReference type="ARBA" id="ARBA00022989"/>
    </source>
</evidence>
<dbReference type="GO" id="GO:0005743">
    <property type="term" value="C:mitochondrial inner membrane"/>
    <property type="evidence" value="ECO:0007669"/>
    <property type="project" value="UniProtKB-UniRule"/>
</dbReference>
<dbReference type="Proteomes" id="UP000316079">
    <property type="component" value="Unassembled WGS sequence"/>
</dbReference>
<dbReference type="AlphaFoldDB" id="A0A553RKS1"/>
<accession>A0A553RKS1</accession>
<sequence>MADVNNQGNLEPEAPFAKRVNLKKDVLTQDELIFIRRVEAQQWGTKVGKLRTKNALTGLLFGALVIGIYGYTFHRVSQDKILAEMDAEVQSGKFYQMKTGAN</sequence>
<evidence type="ECO:0000256" key="1">
    <source>
        <dbReference type="ARBA" id="ARBA00003429"/>
    </source>
</evidence>
<evidence type="ECO:0000256" key="8">
    <source>
        <dbReference type="RuleBase" id="RU367056"/>
    </source>
</evidence>
<reference evidence="10 11" key="1">
    <citation type="journal article" date="2019" name="Sci. Data">
        <title>Hybrid genome assembly and annotation of Danionella translucida.</title>
        <authorList>
            <person name="Kadobianskyi M."/>
            <person name="Schulze L."/>
            <person name="Schuelke M."/>
            <person name="Judkewitz B."/>
        </authorList>
    </citation>
    <scope>NUCLEOTIDE SEQUENCE [LARGE SCALE GENOMIC DNA]</scope>
    <source>
        <strain evidence="10 11">Bolton</strain>
    </source>
</reference>
<dbReference type="InterPro" id="IPR041752">
    <property type="entry name" value="Coa3"/>
</dbReference>
<proteinExistence type="inferred from homology"/>
<organism evidence="10 11">
    <name type="scientific">Danionella cerebrum</name>
    <dbReference type="NCBI Taxonomy" id="2873325"/>
    <lineage>
        <taxon>Eukaryota</taxon>
        <taxon>Metazoa</taxon>
        <taxon>Chordata</taxon>
        <taxon>Craniata</taxon>
        <taxon>Vertebrata</taxon>
        <taxon>Euteleostomi</taxon>
        <taxon>Actinopterygii</taxon>
        <taxon>Neopterygii</taxon>
        <taxon>Teleostei</taxon>
        <taxon>Ostariophysi</taxon>
        <taxon>Cypriniformes</taxon>
        <taxon>Danionidae</taxon>
        <taxon>Danioninae</taxon>
        <taxon>Danionella</taxon>
    </lineage>
</organism>
<comment type="subunit">
    <text evidence="8">Component of 250-400 kDa complexes called cytochrome oxidase assembly intermediates or COA complexes.</text>
</comment>
<comment type="similarity">
    <text evidence="3 8">Belongs to the COA3 family.</text>
</comment>
<dbReference type="EMBL" id="SRMA01023884">
    <property type="protein sequence ID" value="TRZ02772.1"/>
    <property type="molecule type" value="Genomic_DNA"/>
</dbReference>
<dbReference type="Pfam" id="PF09813">
    <property type="entry name" value="Coa3_cc"/>
    <property type="match status" value="1"/>
</dbReference>
<dbReference type="OrthoDB" id="10018333at2759"/>
<dbReference type="GO" id="GO:0033617">
    <property type="term" value="P:mitochondrial respiratory chain complex IV assembly"/>
    <property type="evidence" value="ECO:0007669"/>
    <property type="project" value="UniProtKB-UniRule"/>
</dbReference>
<feature type="domain" description="Cytochrome c oxidase assembly factor 3 mitochondrial coiled-coil" evidence="9">
    <location>
        <begin position="41"/>
        <end position="88"/>
    </location>
</feature>
<gene>
    <name evidence="10" type="ORF">DNTS_017680</name>
</gene>
<comment type="function">
    <text evidence="8">Required for assembly of cytochrome c oxidase (complex IV).</text>
</comment>
<comment type="caution">
    <text evidence="10">The sequence shown here is derived from an EMBL/GenBank/DDBJ whole genome shotgun (WGS) entry which is preliminary data.</text>
</comment>
<name>A0A553RKS1_9TELE</name>
<keyword evidence="8" id="KW-0999">Mitochondrion inner membrane</keyword>
<keyword evidence="11" id="KW-1185">Reference proteome</keyword>
<feature type="transmembrane region" description="Helical" evidence="8">
    <location>
        <begin position="55"/>
        <end position="73"/>
    </location>
</feature>